<dbReference type="Proteomes" id="UP000176998">
    <property type="component" value="Unassembled WGS sequence"/>
</dbReference>
<accession>A0A1G4BCL5</accession>
<protein>
    <submittedName>
        <fullName evidence="1">Uncharacterized protein</fullName>
    </submittedName>
</protein>
<dbReference type="OrthoDB" id="10471354at2759"/>
<comment type="caution">
    <text evidence="1">The sequence shown here is derived from an EMBL/GenBank/DDBJ whole genome shotgun (WGS) entry which is preliminary data.</text>
</comment>
<reference evidence="1 2" key="1">
    <citation type="submission" date="2016-09" db="EMBL/GenBank/DDBJ databases">
        <authorList>
            <person name="Capua I."/>
            <person name="De Benedictis P."/>
            <person name="Joannis T."/>
            <person name="Lombin L.H."/>
            <person name="Cattoli G."/>
        </authorList>
    </citation>
    <scope>NUCLEOTIDE SEQUENCE [LARGE SCALE GENOMIC DNA]</scope>
    <source>
        <strain evidence="1 2">IMI 309357</strain>
    </source>
</reference>
<gene>
    <name evidence="1" type="ORF">CORC01_05626</name>
</gene>
<keyword evidence="2" id="KW-1185">Reference proteome</keyword>
<evidence type="ECO:0000313" key="2">
    <source>
        <dbReference type="Proteomes" id="UP000176998"/>
    </source>
</evidence>
<name>A0A1G4BCL5_9PEZI</name>
<sequence>MHVGYLETCGVRRAACGGRVRLHRAGAWPRRRDAPSGGGGAPPFLFHARPAGPEPMSANVVHAVHTESPVCHARAHFTRAFRFRNDTRYDAASRRICNVLTNLCCGMQCGLPHHYVFRSGLLRNLVRIPTLPMLFWASKVHDIPQNISDASFECPAVSYRQAPNTSLPPIKVKIIPSRPGM</sequence>
<evidence type="ECO:0000313" key="1">
    <source>
        <dbReference type="EMBL" id="OHE99133.1"/>
    </source>
</evidence>
<dbReference type="EMBL" id="MJBS01000039">
    <property type="protein sequence ID" value="OHE99133.1"/>
    <property type="molecule type" value="Genomic_DNA"/>
</dbReference>
<organism evidence="1 2">
    <name type="scientific">Colletotrichum orchidophilum</name>
    <dbReference type="NCBI Taxonomy" id="1209926"/>
    <lineage>
        <taxon>Eukaryota</taxon>
        <taxon>Fungi</taxon>
        <taxon>Dikarya</taxon>
        <taxon>Ascomycota</taxon>
        <taxon>Pezizomycotina</taxon>
        <taxon>Sordariomycetes</taxon>
        <taxon>Hypocreomycetidae</taxon>
        <taxon>Glomerellales</taxon>
        <taxon>Glomerellaceae</taxon>
        <taxon>Colletotrichum</taxon>
    </lineage>
</organism>
<proteinExistence type="predicted"/>
<dbReference type="RefSeq" id="XP_022476282.1">
    <property type="nucleotide sequence ID" value="XM_022617268.1"/>
</dbReference>
<dbReference type="AlphaFoldDB" id="A0A1G4BCL5"/>
<dbReference type="GeneID" id="34558778"/>